<protein>
    <recommendedName>
        <fullName evidence="9">Vps16 C-terminal domain-containing protein</fullName>
    </recommendedName>
</protein>
<dbReference type="GO" id="GO:0007034">
    <property type="term" value="P:vacuolar transport"/>
    <property type="evidence" value="ECO:0007669"/>
    <property type="project" value="TreeGrafter"/>
</dbReference>
<evidence type="ECO:0000313" key="8">
    <source>
        <dbReference type="Proteomes" id="UP000039324"/>
    </source>
</evidence>
<evidence type="ECO:0000256" key="4">
    <source>
        <dbReference type="ARBA" id="ARBA00022753"/>
    </source>
</evidence>
<dbReference type="GO" id="GO:0005769">
    <property type="term" value="C:early endosome"/>
    <property type="evidence" value="ECO:0007669"/>
    <property type="project" value="UniProtKB-SubCell"/>
</dbReference>
<dbReference type="Gene3D" id="1.10.150.780">
    <property type="entry name" value="Vps16, C-terminal region"/>
    <property type="match status" value="1"/>
</dbReference>
<evidence type="ECO:0000256" key="1">
    <source>
        <dbReference type="ARBA" id="ARBA00004412"/>
    </source>
</evidence>
<dbReference type="PANTHER" id="PTHR13364">
    <property type="entry name" value="DEFECTIVE SPERMATOGENESIS PROTEIN 39"/>
    <property type="match status" value="1"/>
</dbReference>
<comment type="subcellular location">
    <subcellularLocation>
        <location evidence="2">Cytoplasmic vesicle</location>
    </subcellularLocation>
    <subcellularLocation>
        <location evidence="1">Early endosome</location>
    </subcellularLocation>
    <subcellularLocation>
        <location evidence="3">Late endosome</location>
    </subcellularLocation>
</comment>
<dbReference type="EMBL" id="CDSF01000155">
    <property type="protein sequence ID" value="CEP03915.1"/>
    <property type="molecule type" value="Genomic_DNA"/>
</dbReference>
<dbReference type="STRING" id="37360.A0A0G4J8K5"/>
<evidence type="ECO:0000256" key="5">
    <source>
        <dbReference type="ARBA" id="ARBA00023329"/>
    </source>
</evidence>
<dbReference type="PANTHER" id="PTHR13364:SF6">
    <property type="entry name" value="SPERMATOGENESIS-DEFECTIVE PROTEIN 39 HOMOLOG"/>
    <property type="match status" value="1"/>
</dbReference>
<name>A0A0G4J8K5_PLABS</name>
<evidence type="ECO:0000256" key="3">
    <source>
        <dbReference type="ARBA" id="ARBA00004603"/>
    </source>
</evidence>
<dbReference type="InterPro" id="IPR040057">
    <property type="entry name" value="Spe-39"/>
</dbReference>
<proteinExistence type="predicted"/>
<gene>
    <name evidence="7" type="ORF">PBRA_003522</name>
</gene>
<sequence>MSAVPGGPRRSVDPFDFNNKAAASVAAFPLDPFREPIRSAIAPANSKSSPSADAFDPFEAISRSSSPIGVKPDPRSPVVEPATSLPGTRPAFPAPANDDEVSQLKAQVKVLQDQLRAEKQRSNAAASLAGNPNANDHSSAGSVVERAIAGDYSGLRSCRSLFKKKQLLAAAIASWNSDVILETVIFLQETVKEHLLMKLLGKEPVAMNSLLSYLERRRQSSALIELYKTLDRLEDVVVHMLNVACAKKDVRNGTLAAARLAAIGEILTFIETQQAEPSDAAKALTFYRDHVAELHRLLERQIAIEGHDQAVAAAGTRPTFTRFPRLNQIGKSVISLLEYCLLFHPDAAKGKLSNGKSIRDDFKVSAKMYTWIALRSYARAGNWNHVAKLVKKTTFTRKAKCVIGFRAFVEAFAEWGRLPSWVQAGGSADMIGLHRFDGPREEMVKYAAKVQDPEERYELAMQYELFDVAIQALVALKDRRRLEALKPKIEAAFDPNKNGGTVDNVAEVETLCLKVDQAIQQGDKSKWK</sequence>
<dbReference type="GO" id="GO:0005770">
    <property type="term" value="C:late endosome"/>
    <property type="evidence" value="ECO:0007669"/>
    <property type="project" value="UniProtKB-SubCell"/>
</dbReference>
<dbReference type="Proteomes" id="UP000039324">
    <property type="component" value="Unassembled WGS sequence"/>
</dbReference>
<dbReference type="OrthoDB" id="9977282at2759"/>
<organism evidence="7 8">
    <name type="scientific">Plasmodiophora brassicae</name>
    <name type="common">Clubroot disease agent</name>
    <dbReference type="NCBI Taxonomy" id="37360"/>
    <lineage>
        <taxon>Eukaryota</taxon>
        <taxon>Sar</taxon>
        <taxon>Rhizaria</taxon>
        <taxon>Endomyxa</taxon>
        <taxon>Phytomyxea</taxon>
        <taxon>Plasmodiophorida</taxon>
        <taxon>Plasmodiophoridae</taxon>
        <taxon>Plasmodiophora</taxon>
    </lineage>
</organism>
<dbReference type="InterPro" id="IPR038132">
    <property type="entry name" value="Vps16_C_sf"/>
</dbReference>
<keyword evidence="5" id="KW-0968">Cytoplasmic vesicle</keyword>
<evidence type="ECO:0008006" key="9">
    <source>
        <dbReference type="Google" id="ProtNLM"/>
    </source>
</evidence>
<keyword evidence="8" id="KW-1185">Reference proteome</keyword>
<feature type="region of interest" description="Disordered" evidence="6">
    <location>
        <begin position="41"/>
        <end position="99"/>
    </location>
</feature>
<evidence type="ECO:0000256" key="6">
    <source>
        <dbReference type="SAM" id="MobiDB-lite"/>
    </source>
</evidence>
<dbReference type="AlphaFoldDB" id="A0A0G4J8K5"/>
<reference evidence="7 8" key="1">
    <citation type="submission" date="2015-02" db="EMBL/GenBank/DDBJ databases">
        <authorList>
            <person name="Chooi Y.-H."/>
        </authorList>
    </citation>
    <scope>NUCLEOTIDE SEQUENCE [LARGE SCALE GENOMIC DNA]</scope>
    <source>
        <strain evidence="7">E3</strain>
    </source>
</reference>
<dbReference type="GO" id="GO:0006886">
    <property type="term" value="P:intracellular protein transport"/>
    <property type="evidence" value="ECO:0007669"/>
    <property type="project" value="TreeGrafter"/>
</dbReference>
<accession>A0A0G4J8K5</accession>
<evidence type="ECO:0000256" key="2">
    <source>
        <dbReference type="ARBA" id="ARBA00004541"/>
    </source>
</evidence>
<evidence type="ECO:0000313" key="7">
    <source>
        <dbReference type="EMBL" id="CEP03915.1"/>
    </source>
</evidence>
<keyword evidence="4" id="KW-0967">Endosome</keyword>